<accession>A0AAD7D1C0</accession>
<dbReference type="InterPro" id="IPR050815">
    <property type="entry name" value="TF_fung"/>
</dbReference>
<dbReference type="SMART" id="SM00066">
    <property type="entry name" value="GAL4"/>
    <property type="match status" value="1"/>
</dbReference>
<protein>
    <recommendedName>
        <fullName evidence="7">Zn(2)-C6 fungal-type domain-containing protein</fullName>
    </recommendedName>
</protein>
<evidence type="ECO:0000313" key="9">
    <source>
        <dbReference type="Proteomes" id="UP001221757"/>
    </source>
</evidence>
<evidence type="ECO:0000256" key="5">
    <source>
        <dbReference type="ARBA" id="ARBA00023242"/>
    </source>
</evidence>
<dbReference type="CDD" id="cd00067">
    <property type="entry name" value="GAL4"/>
    <property type="match status" value="1"/>
</dbReference>
<keyword evidence="2" id="KW-0479">Metal-binding</keyword>
<evidence type="ECO:0000256" key="1">
    <source>
        <dbReference type="ARBA" id="ARBA00004123"/>
    </source>
</evidence>
<organism evidence="8 9">
    <name type="scientific">Mycena rosella</name>
    <name type="common">Pink bonnet</name>
    <name type="synonym">Agaricus rosellus</name>
    <dbReference type="NCBI Taxonomy" id="1033263"/>
    <lineage>
        <taxon>Eukaryota</taxon>
        <taxon>Fungi</taxon>
        <taxon>Dikarya</taxon>
        <taxon>Basidiomycota</taxon>
        <taxon>Agaricomycotina</taxon>
        <taxon>Agaricomycetes</taxon>
        <taxon>Agaricomycetidae</taxon>
        <taxon>Agaricales</taxon>
        <taxon>Marasmiineae</taxon>
        <taxon>Mycenaceae</taxon>
        <taxon>Mycena</taxon>
    </lineage>
</organism>
<evidence type="ECO:0000259" key="7">
    <source>
        <dbReference type="PROSITE" id="PS50048"/>
    </source>
</evidence>
<evidence type="ECO:0000313" key="8">
    <source>
        <dbReference type="EMBL" id="KAJ7673550.1"/>
    </source>
</evidence>
<dbReference type="SUPFAM" id="SSF57701">
    <property type="entry name" value="Zn2/Cys6 DNA-binding domain"/>
    <property type="match status" value="1"/>
</dbReference>
<dbReference type="AlphaFoldDB" id="A0AAD7D1C0"/>
<keyword evidence="9" id="KW-1185">Reference proteome</keyword>
<feature type="region of interest" description="Disordered" evidence="6">
    <location>
        <begin position="91"/>
        <end position="126"/>
    </location>
</feature>
<reference evidence="8" key="1">
    <citation type="submission" date="2023-03" db="EMBL/GenBank/DDBJ databases">
        <title>Massive genome expansion in bonnet fungi (Mycena s.s.) driven by repeated elements and novel gene families across ecological guilds.</title>
        <authorList>
            <consortium name="Lawrence Berkeley National Laboratory"/>
            <person name="Harder C.B."/>
            <person name="Miyauchi S."/>
            <person name="Viragh M."/>
            <person name="Kuo A."/>
            <person name="Thoen E."/>
            <person name="Andreopoulos B."/>
            <person name="Lu D."/>
            <person name="Skrede I."/>
            <person name="Drula E."/>
            <person name="Henrissat B."/>
            <person name="Morin E."/>
            <person name="Kohler A."/>
            <person name="Barry K."/>
            <person name="LaButti K."/>
            <person name="Morin E."/>
            <person name="Salamov A."/>
            <person name="Lipzen A."/>
            <person name="Mereny Z."/>
            <person name="Hegedus B."/>
            <person name="Baldrian P."/>
            <person name="Stursova M."/>
            <person name="Weitz H."/>
            <person name="Taylor A."/>
            <person name="Grigoriev I.V."/>
            <person name="Nagy L.G."/>
            <person name="Martin F."/>
            <person name="Kauserud H."/>
        </authorList>
    </citation>
    <scope>NUCLEOTIDE SEQUENCE</scope>
    <source>
        <strain evidence="8">CBHHK067</strain>
    </source>
</reference>
<dbReference type="PROSITE" id="PS50048">
    <property type="entry name" value="ZN2_CY6_FUNGAL_2"/>
    <property type="match status" value="1"/>
</dbReference>
<dbReference type="GO" id="GO:0005634">
    <property type="term" value="C:nucleus"/>
    <property type="evidence" value="ECO:0007669"/>
    <property type="project" value="UniProtKB-SubCell"/>
</dbReference>
<dbReference type="PROSITE" id="PS00463">
    <property type="entry name" value="ZN2_CY6_FUNGAL_1"/>
    <property type="match status" value="1"/>
</dbReference>
<keyword evidence="5" id="KW-0539">Nucleus</keyword>
<dbReference type="Proteomes" id="UP001221757">
    <property type="component" value="Unassembled WGS sequence"/>
</dbReference>
<dbReference type="InterPro" id="IPR001138">
    <property type="entry name" value="Zn2Cys6_DnaBD"/>
</dbReference>
<keyword evidence="4" id="KW-0804">Transcription</keyword>
<feature type="compositionally biased region" description="Polar residues" evidence="6">
    <location>
        <begin position="117"/>
        <end position="126"/>
    </location>
</feature>
<dbReference type="GO" id="GO:0008270">
    <property type="term" value="F:zinc ion binding"/>
    <property type="evidence" value="ECO:0007669"/>
    <property type="project" value="InterPro"/>
</dbReference>
<sequence length="559" mass="61440">MSQEGPSSISFEVPAKVKACVNCRRRKIRCDGERPQCGPCSRSSGFQDCEYAEDGPTRTQILEEQISILEARIEELEKPKEHRSTLVLHNPYGEHRSTSLPALSRGGSSAHLPLTHSELSSGRSTPLSLSASSEGIPLVEMETLMHNFLHHGSQFGFFLNVQNFREAAMGRTGQRPAAVLLDVVYLWAVHLSGSEELTVYEAAYLSRALRTAVDALSGAHPNAVLHSIQAEVLLAHYFLRNTRFLEGKYHLSAAVSLVISSGLHRIRSADSHASGGPLGPAFCALPPPRDVVEEGERINAFWTVLTLNNCWTTADGSPSNISYTVPDARIDTPWPIDINAPDFHNQSQGLPALSIGTVTTFLANLPDNGTSVGALRAKAAILFEQASRLASQYRPHMSNEQLNELYVSFNSIDTLIEGFKLIIPTVHLHSTREMLVIRSLVNVASIQLHYPFAAEIEASRLRELAAAQAVVADLGQVAVNDFRYIDPIMGTLLMATCQVFVAELVRCRAHRPSNTPVPQEERLLIDAVETVLAVMNVFAPGCRLMDSQLNTMRQVYHRL</sequence>
<evidence type="ECO:0000256" key="3">
    <source>
        <dbReference type="ARBA" id="ARBA00023015"/>
    </source>
</evidence>
<dbReference type="CDD" id="cd12148">
    <property type="entry name" value="fungal_TF_MHR"/>
    <property type="match status" value="1"/>
</dbReference>
<keyword evidence="3" id="KW-0805">Transcription regulation</keyword>
<dbReference type="GO" id="GO:0000981">
    <property type="term" value="F:DNA-binding transcription factor activity, RNA polymerase II-specific"/>
    <property type="evidence" value="ECO:0007669"/>
    <property type="project" value="InterPro"/>
</dbReference>
<dbReference type="InterPro" id="IPR036864">
    <property type="entry name" value="Zn2-C6_fun-type_DNA-bd_sf"/>
</dbReference>
<dbReference type="Gene3D" id="4.10.240.10">
    <property type="entry name" value="Zn(2)-C6 fungal-type DNA-binding domain"/>
    <property type="match status" value="1"/>
</dbReference>
<gene>
    <name evidence="8" type="ORF">B0H17DRAFT_169795</name>
</gene>
<feature type="domain" description="Zn(2)-C6 fungal-type" evidence="7">
    <location>
        <begin position="19"/>
        <end position="51"/>
    </location>
</feature>
<evidence type="ECO:0000256" key="2">
    <source>
        <dbReference type="ARBA" id="ARBA00022723"/>
    </source>
</evidence>
<dbReference type="EMBL" id="JARKIE010000161">
    <property type="protein sequence ID" value="KAJ7673550.1"/>
    <property type="molecule type" value="Genomic_DNA"/>
</dbReference>
<dbReference type="Pfam" id="PF00172">
    <property type="entry name" value="Zn_clus"/>
    <property type="match status" value="1"/>
</dbReference>
<evidence type="ECO:0000256" key="4">
    <source>
        <dbReference type="ARBA" id="ARBA00023163"/>
    </source>
</evidence>
<comment type="caution">
    <text evidence="8">The sequence shown here is derived from an EMBL/GenBank/DDBJ whole genome shotgun (WGS) entry which is preliminary data.</text>
</comment>
<evidence type="ECO:0000256" key="6">
    <source>
        <dbReference type="SAM" id="MobiDB-lite"/>
    </source>
</evidence>
<name>A0AAD7D1C0_MYCRO</name>
<dbReference type="PANTHER" id="PTHR47338">
    <property type="entry name" value="ZN(II)2CYS6 TRANSCRIPTION FACTOR (EUROFUNG)-RELATED"/>
    <property type="match status" value="1"/>
</dbReference>
<proteinExistence type="predicted"/>
<comment type="subcellular location">
    <subcellularLocation>
        <location evidence="1">Nucleus</location>
    </subcellularLocation>
</comment>
<dbReference type="PANTHER" id="PTHR47338:SF29">
    <property type="entry name" value="ZN(2)-C6 FUNGAL-TYPE DOMAIN-CONTAINING PROTEIN"/>
    <property type="match status" value="1"/>
</dbReference>